<reference evidence="3" key="1">
    <citation type="submission" date="2017-04" db="EMBL/GenBank/DDBJ databases">
        <title>Plasmodium gonderi genome.</title>
        <authorList>
            <person name="Arisue N."/>
            <person name="Honma H."/>
            <person name="Kawai S."/>
            <person name="Tougan T."/>
            <person name="Tanabe K."/>
            <person name="Horii T."/>
        </authorList>
    </citation>
    <scope>NUCLEOTIDE SEQUENCE [LARGE SCALE GENOMIC DNA]</scope>
    <source>
        <strain evidence="3">ATCC 30045</strain>
    </source>
</reference>
<sequence length="140" mass="16476">MEDGVSSNLNIEKRFDHLKAFSSNIAGLVSELKDLIKVHEILIYKEKLNTTKKEKLLKQQHDLTILKHDLELIKKENEKMDEQLKFYKKIDDSINCEILNVSQNIQKVKINMNIQQKKKIEIKKNISEMKNNCETKPRAK</sequence>
<organism evidence="2 3">
    <name type="scientific">Plasmodium gonderi</name>
    <dbReference type="NCBI Taxonomy" id="77519"/>
    <lineage>
        <taxon>Eukaryota</taxon>
        <taxon>Sar</taxon>
        <taxon>Alveolata</taxon>
        <taxon>Apicomplexa</taxon>
        <taxon>Aconoidasida</taxon>
        <taxon>Haemosporida</taxon>
        <taxon>Plasmodiidae</taxon>
        <taxon>Plasmodium</taxon>
        <taxon>Plasmodium (Plasmodium)</taxon>
    </lineage>
</organism>
<keyword evidence="3" id="KW-1185">Reference proteome</keyword>
<dbReference type="OrthoDB" id="386741at2759"/>
<accession>A0A1Y1JD62</accession>
<dbReference type="EMBL" id="BDQF01000008">
    <property type="protein sequence ID" value="GAW80180.1"/>
    <property type="molecule type" value="Genomic_DNA"/>
</dbReference>
<evidence type="ECO:0000313" key="3">
    <source>
        <dbReference type="Proteomes" id="UP000195521"/>
    </source>
</evidence>
<gene>
    <name evidence="2" type="ORF">PGO_070950</name>
</gene>
<keyword evidence="1" id="KW-0175">Coiled coil</keyword>
<dbReference type="Proteomes" id="UP000195521">
    <property type="component" value="Unassembled WGS sequence"/>
</dbReference>
<protein>
    <submittedName>
        <fullName evidence="2">Uncharacterized protein</fullName>
    </submittedName>
</protein>
<evidence type="ECO:0000313" key="2">
    <source>
        <dbReference type="EMBL" id="GAW80180.1"/>
    </source>
</evidence>
<comment type="caution">
    <text evidence="2">The sequence shown here is derived from an EMBL/GenBank/DDBJ whole genome shotgun (WGS) entry which is preliminary data.</text>
</comment>
<dbReference type="AlphaFoldDB" id="A0A1Y1JD62"/>
<proteinExistence type="predicted"/>
<name>A0A1Y1JD62_PLAGO</name>
<dbReference type="RefSeq" id="XP_028542769.1">
    <property type="nucleotide sequence ID" value="XM_028686968.1"/>
</dbReference>
<dbReference type="GeneID" id="39746893"/>
<dbReference type="OMA" id="NINMEHK"/>
<feature type="coiled-coil region" evidence="1">
    <location>
        <begin position="63"/>
        <end position="132"/>
    </location>
</feature>
<evidence type="ECO:0000256" key="1">
    <source>
        <dbReference type="SAM" id="Coils"/>
    </source>
</evidence>